<evidence type="ECO:0000256" key="1">
    <source>
        <dbReference type="SAM" id="SignalP"/>
    </source>
</evidence>
<name>A0A6M0H842_9CLOT</name>
<keyword evidence="3" id="KW-1185">Reference proteome</keyword>
<evidence type="ECO:0000313" key="2">
    <source>
        <dbReference type="EMBL" id="NEU06558.1"/>
    </source>
</evidence>
<dbReference type="AlphaFoldDB" id="A0A6M0H842"/>
<accession>A0A6M0H842</accession>
<proteinExistence type="predicted"/>
<comment type="caution">
    <text evidence="2">The sequence shown here is derived from an EMBL/GenBank/DDBJ whole genome shotgun (WGS) entry which is preliminary data.</text>
</comment>
<dbReference type="EMBL" id="JAAGPU010000051">
    <property type="protein sequence ID" value="NEU06558.1"/>
    <property type="molecule type" value="Genomic_DNA"/>
</dbReference>
<gene>
    <name evidence="2" type="ORF">G3M99_17280</name>
</gene>
<keyword evidence="1" id="KW-0732">Signal</keyword>
<protein>
    <recommendedName>
        <fullName evidence="4">Lipoprotein</fullName>
    </recommendedName>
</protein>
<dbReference type="PROSITE" id="PS51257">
    <property type="entry name" value="PROKAR_LIPOPROTEIN"/>
    <property type="match status" value="1"/>
</dbReference>
<evidence type="ECO:0008006" key="4">
    <source>
        <dbReference type="Google" id="ProtNLM"/>
    </source>
</evidence>
<feature type="chain" id="PRO_5039012716" description="Lipoprotein" evidence="1">
    <location>
        <begin position="19"/>
        <end position="163"/>
    </location>
</feature>
<sequence length="163" mass="18324">MSKIFVILIAFSMLFSLVGCTNKNEKVVKSELNQEIEEKVKDEIVTYPKDFKEELGEGTIIVSTPDGNGETGLIPIVHTQADVKIMQIDLTTSNFDEKKTSYIFIDEKLVEKGNFGESKVSLNLTDENLVKGTHKIEVIQFEDNDASKKPIVYKSAKYEVKEA</sequence>
<dbReference type="RefSeq" id="WP_061996006.1">
    <property type="nucleotide sequence ID" value="NZ_JAAGPU010000051.1"/>
</dbReference>
<dbReference type="Proteomes" id="UP000481872">
    <property type="component" value="Unassembled WGS sequence"/>
</dbReference>
<feature type="signal peptide" evidence="1">
    <location>
        <begin position="1"/>
        <end position="18"/>
    </location>
</feature>
<organism evidence="2 3">
    <name type="scientific">Clostridium senegalense</name>
    <dbReference type="NCBI Taxonomy" id="1465809"/>
    <lineage>
        <taxon>Bacteria</taxon>
        <taxon>Bacillati</taxon>
        <taxon>Bacillota</taxon>
        <taxon>Clostridia</taxon>
        <taxon>Eubacteriales</taxon>
        <taxon>Clostridiaceae</taxon>
        <taxon>Clostridium</taxon>
    </lineage>
</organism>
<evidence type="ECO:0000313" key="3">
    <source>
        <dbReference type="Proteomes" id="UP000481872"/>
    </source>
</evidence>
<reference evidence="2 3" key="1">
    <citation type="submission" date="2020-02" db="EMBL/GenBank/DDBJ databases">
        <title>Genome assembly of a novel Clostridium senegalense strain.</title>
        <authorList>
            <person name="Gupta T.B."/>
            <person name="Jauregui R."/>
            <person name="Maclean P."/>
            <person name="Nawarathana A."/>
            <person name="Brightwell G."/>
        </authorList>
    </citation>
    <scope>NUCLEOTIDE SEQUENCE [LARGE SCALE GENOMIC DNA]</scope>
    <source>
        <strain evidence="2 3">AGRFS4</strain>
    </source>
</reference>